<keyword evidence="3" id="KW-1185">Reference proteome</keyword>
<comment type="caution">
    <text evidence="2">The sequence shown here is derived from an EMBL/GenBank/DDBJ whole genome shotgun (WGS) entry which is preliminary data.</text>
</comment>
<dbReference type="Pfam" id="PF25273">
    <property type="entry name" value="DUF7869"/>
    <property type="match status" value="1"/>
</dbReference>
<proteinExistence type="predicted"/>
<organism evidence="2 3">
    <name type="scientific">Elysia marginata</name>
    <dbReference type="NCBI Taxonomy" id="1093978"/>
    <lineage>
        <taxon>Eukaryota</taxon>
        <taxon>Metazoa</taxon>
        <taxon>Spiralia</taxon>
        <taxon>Lophotrochozoa</taxon>
        <taxon>Mollusca</taxon>
        <taxon>Gastropoda</taxon>
        <taxon>Heterobranchia</taxon>
        <taxon>Euthyneura</taxon>
        <taxon>Panpulmonata</taxon>
        <taxon>Sacoglossa</taxon>
        <taxon>Placobranchoidea</taxon>
        <taxon>Plakobranchidae</taxon>
        <taxon>Elysia</taxon>
    </lineage>
</organism>
<dbReference type="PANTHER" id="PTHR10773">
    <property type="entry name" value="DNA-DIRECTED RNA POLYMERASES I, II, AND III SUBUNIT RPABC2"/>
    <property type="match status" value="1"/>
</dbReference>
<dbReference type="EMBL" id="BMAT01007989">
    <property type="protein sequence ID" value="GFR75979.1"/>
    <property type="molecule type" value="Genomic_DNA"/>
</dbReference>
<evidence type="ECO:0000259" key="1">
    <source>
        <dbReference type="Pfam" id="PF25273"/>
    </source>
</evidence>
<dbReference type="InterPro" id="IPR057191">
    <property type="entry name" value="DUF7869"/>
</dbReference>
<feature type="domain" description="DUF7869" evidence="1">
    <location>
        <begin position="47"/>
        <end position="195"/>
    </location>
</feature>
<dbReference type="Proteomes" id="UP000762676">
    <property type="component" value="Unassembled WGS sequence"/>
</dbReference>
<protein>
    <recommendedName>
        <fullName evidence="1">DUF7869 domain-containing protein</fullName>
    </recommendedName>
</protein>
<evidence type="ECO:0000313" key="3">
    <source>
        <dbReference type="Proteomes" id="UP000762676"/>
    </source>
</evidence>
<sequence>MRQEREKDRALKTDDTAVISFDLENVITCPKVEISNFFYKRKLTVYNLTGHVVVNGVKQVYCVIWTECLAGRGGNEIASALLKIFQDVVLNNPTVQNIITWSDSCVSQNRNHFMSTAVMMFLSQNQHIKSVLMKYSIAGHSCVQEVDNVHSQLEKSFNVSEFFSPLSLIRVILKTNKNKPFRVIQLKNSDCFDFQKSGKPLNFKGIPYFQACALHFRSNSFEVGFKHSFSQADFIYSNTNTKATTRNGRACPVTLADLLLNPKPQGLISLSDAKKKDLQSMLKFMPEQDKEYFNTILKI</sequence>
<reference evidence="2 3" key="1">
    <citation type="journal article" date="2021" name="Elife">
        <title>Chloroplast acquisition without the gene transfer in kleptoplastic sea slugs, Plakobranchus ocellatus.</title>
        <authorList>
            <person name="Maeda T."/>
            <person name="Takahashi S."/>
            <person name="Yoshida T."/>
            <person name="Shimamura S."/>
            <person name="Takaki Y."/>
            <person name="Nagai Y."/>
            <person name="Toyoda A."/>
            <person name="Suzuki Y."/>
            <person name="Arimoto A."/>
            <person name="Ishii H."/>
            <person name="Satoh N."/>
            <person name="Nishiyama T."/>
            <person name="Hasebe M."/>
            <person name="Maruyama T."/>
            <person name="Minagawa J."/>
            <person name="Obokata J."/>
            <person name="Shigenobu S."/>
        </authorList>
    </citation>
    <scope>NUCLEOTIDE SEQUENCE [LARGE SCALE GENOMIC DNA]</scope>
</reference>
<name>A0AAV4FS90_9GAST</name>
<gene>
    <name evidence="2" type="ORF">ElyMa_003935100</name>
</gene>
<accession>A0AAV4FS90</accession>
<dbReference type="AlphaFoldDB" id="A0AAV4FS90"/>
<evidence type="ECO:0000313" key="2">
    <source>
        <dbReference type="EMBL" id="GFR75979.1"/>
    </source>
</evidence>
<dbReference type="PANTHER" id="PTHR10773:SF19">
    <property type="match status" value="1"/>
</dbReference>